<evidence type="ECO:0000313" key="5">
    <source>
        <dbReference type="EMBL" id="QPC47306.1"/>
    </source>
</evidence>
<evidence type="ECO:0000259" key="4">
    <source>
        <dbReference type="PROSITE" id="PS51462"/>
    </source>
</evidence>
<dbReference type="Proteomes" id="UP000593626">
    <property type="component" value="Chromosome"/>
</dbReference>
<reference evidence="5 6" key="1">
    <citation type="submission" date="2019-07" db="EMBL/GenBank/DDBJ databases">
        <title>Genome sequence of 2 isolates from Red Sea Mangroves.</title>
        <authorList>
            <person name="Sefrji F."/>
            <person name="Michoud G."/>
            <person name="Merlino G."/>
            <person name="Daffonchio D."/>
        </authorList>
    </citation>
    <scope>NUCLEOTIDE SEQUENCE [LARGE SCALE GENOMIC DNA]</scope>
    <source>
        <strain evidence="5 6">R1DC41</strain>
    </source>
</reference>
<dbReference type="KEGG" id="mcui:G8O30_10150"/>
<dbReference type="PANTHER" id="PTHR43736">
    <property type="entry name" value="ADP-RIBOSE PYROPHOSPHATASE"/>
    <property type="match status" value="1"/>
</dbReference>
<name>A0A7S8CCG7_9BACI</name>
<dbReference type="InterPro" id="IPR015797">
    <property type="entry name" value="NUDIX_hydrolase-like_dom_sf"/>
</dbReference>
<proteinExistence type="inferred from homology"/>
<dbReference type="PANTHER" id="PTHR43736:SF1">
    <property type="entry name" value="DIHYDRONEOPTERIN TRIPHOSPHATE DIPHOSPHATASE"/>
    <property type="match status" value="1"/>
</dbReference>
<evidence type="ECO:0000256" key="2">
    <source>
        <dbReference type="ARBA" id="ARBA00022801"/>
    </source>
</evidence>
<evidence type="ECO:0000256" key="1">
    <source>
        <dbReference type="ARBA" id="ARBA00005582"/>
    </source>
</evidence>
<sequence length="155" mass="17544">MKTFKDAHGQLVEFTTGDCFASDSIKHVIVIPKLTHGLLMTDHPKRGIEFPGGKVEEGESLEEAAKREVFEETGANIRDLAILGHYRVYVDDSRFFTKRIYVAKVSNICSDVGYLETSGPIFHSLSISFEDDRYSFLMRDGVMKEAMNFIKISKK</sequence>
<organism evidence="5 6">
    <name type="scientific">Mangrovibacillus cuniculi</name>
    <dbReference type="NCBI Taxonomy" id="2593652"/>
    <lineage>
        <taxon>Bacteria</taxon>
        <taxon>Bacillati</taxon>
        <taxon>Bacillota</taxon>
        <taxon>Bacilli</taxon>
        <taxon>Bacillales</taxon>
        <taxon>Bacillaceae</taxon>
        <taxon>Mangrovibacillus</taxon>
    </lineage>
</organism>
<dbReference type="InterPro" id="IPR020476">
    <property type="entry name" value="Nudix_hydrolase"/>
</dbReference>
<dbReference type="SUPFAM" id="SSF55811">
    <property type="entry name" value="Nudix"/>
    <property type="match status" value="1"/>
</dbReference>
<evidence type="ECO:0000313" key="6">
    <source>
        <dbReference type="Proteomes" id="UP000593626"/>
    </source>
</evidence>
<dbReference type="InterPro" id="IPR020084">
    <property type="entry name" value="NUDIX_hydrolase_CS"/>
</dbReference>
<keyword evidence="6" id="KW-1185">Reference proteome</keyword>
<dbReference type="Pfam" id="PF00293">
    <property type="entry name" value="NUDIX"/>
    <property type="match status" value="1"/>
</dbReference>
<keyword evidence="2 3" id="KW-0378">Hydrolase</keyword>
<protein>
    <submittedName>
        <fullName evidence="5">NUDIX domain-containing protein</fullName>
    </submittedName>
</protein>
<gene>
    <name evidence="5" type="ORF">G8O30_10150</name>
</gene>
<comment type="similarity">
    <text evidence="1 3">Belongs to the Nudix hydrolase family.</text>
</comment>
<dbReference type="PROSITE" id="PS00893">
    <property type="entry name" value="NUDIX_BOX"/>
    <property type="match status" value="1"/>
</dbReference>
<dbReference type="Gene3D" id="3.90.79.10">
    <property type="entry name" value="Nucleoside Triphosphate Pyrophosphohydrolase"/>
    <property type="match status" value="1"/>
</dbReference>
<accession>A0A7S8CCG7</accession>
<dbReference type="GO" id="GO:0016787">
    <property type="term" value="F:hydrolase activity"/>
    <property type="evidence" value="ECO:0007669"/>
    <property type="project" value="UniProtKB-KW"/>
</dbReference>
<dbReference type="EMBL" id="CP049742">
    <property type="protein sequence ID" value="QPC47306.1"/>
    <property type="molecule type" value="Genomic_DNA"/>
</dbReference>
<dbReference type="PRINTS" id="PR00502">
    <property type="entry name" value="NUDIXFAMILY"/>
</dbReference>
<dbReference type="AlphaFoldDB" id="A0A7S8CCG7"/>
<dbReference type="PROSITE" id="PS51462">
    <property type="entry name" value="NUDIX"/>
    <property type="match status" value="1"/>
</dbReference>
<feature type="domain" description="Nudix hydrolase" evidence="4">
    <location>
        <begin position="11"/>
        <end position="151"/>
    </location>
</feature>
<evidence type="ECO:0000256" key="3">
    <source>
        <dbReference type="RuleBase" id="RU003476"/>
    </source>
</evidence>
<dbReference type="InterPro" id="IPR000086">
    <property type="entry name" value="NUDIX_hydrolase_dom"/>
</dbReference>
<dbReference type="RefSeq" id="WP_239671975.1">
    <property type="nucleotide sequence ID" value="NZ_CP049742.1"/>
</dbReference>